<evidence type="ECO:0008006" key="2">
    <source>
        <dbReference type="Google" id="ProtNLM"/>
    </source>
</evidence>
<accession>X0UYQ1</accession>
<reference evidence="1" key="1">
    <citation type="journal article" date="2014" name="Front. Microbiol.">
        <title>High frequency of phylogenetically diverse reductive dehalogenase-homologous genes in deep subseafloor sedimentary metagenomes.</title>
        <authorList>
            <person name="Kawai M."/>
            <person name="Futagami T."/>
            <person name="Toyoda A."/>
            <person name="Takaki Y."/>
            <person name="Nishi S."/>
            <person name="Hori S."/>
            <person name="Arai W."/>
            <person name="Tsubouchi T."/>
            <person name="Morono Y."/>
            <person name="Uchiyama I."/>
            <person name="Ito T."/>
            <person name="Fujiyama A."/>
            <person name="Inagaki F."/>
            <person name="Takami H."/>
        </authorList>
    </citation>
    <scope>NUCLEOTIDE SEQUENCE</scope>
    <source>
        <strain evidence="1">Expedition CK06-06</strain>
    </source>
</reference>
<gene>
    <name evidence="1" type="ORF">S01H1_34661</name>
</gene>
<evidence type="ECO:0000313" key="1">
    <source>
        <dbReference type="EMBL" id="GAG05433.1"/>
    </source>
</evidence>
<dbReference type="InterPro" id="IPR012340">
    <property type="entry name" value="NA-bd_OB-fold"/>
</dbReference>
<comment type="caution">
    <text evidence="1">The sequence shown here is derived from an EMBL/GenBank/DDBJ whole genome shotgun (WGS) entry which is preliminary data.</text>
</comment>
<dbReference type="AlphaFoldDB" id="X0UYQ1"/>
<protein>
    <recommendedName>
        <fullName evidence="2">DUF35 domain-containing protein</fullName>
    </recommendedName>
</protein>
<proteinExistence type="predicted"/>
<organism evidence="1">
    <name type="scientific">marine sediment metagenome</name>
    <dbReference type="NCBI Taxonomy" id="412755"/>
    <lineage>
        <taxon>unclassified sequences</taxon>
        <taxon>metagenomes</taxon>
        <taxon>ecological metagenomes</taxon>
    </lineage>
</organism>
<sequence>MLQIERLKCQECATIQEIGHNRCINCKSIKLQPYQCEPLGTVITFTTCYALPQSLKHNEKVSFAIIELEGGGKILGQIWPPDTVNIGTHVEGYKKTVSILPDGTEQVGWVFTKTKGN</sequence>
<dbReference type="SUPFAM" id="SSF50249">
    <property type="entry name" value="Nucleic acid-binding proteins"/>
    <property type="match status" value="1"/>
</dbReference>
<dbReference type="EMBL" id="BARS01021597">
    <property type="protein sequence ID" value="GAG05433.1"/>
    <property type="molecule type" value="Genomic_DNA"/>
</dbReference>
<name>X0UYQ1_9ZZZZ</name>